<evidence type="ECO:0000256" key="4">
    <source>
        <dbReference type="ARBA" id="ARBA00013081"/>
    </source>
</evidence>
<dbReference type="PROSITE" id="PS51746">
    <property type="entry name" value="PPM_2"/>
    <property type="match status" value="1"/>
</dbReference>
<keyword evidence="9" id="KW-0464">Manganese</keyword>
<evidence type="ECO:0000256" key="6">
    <source>
        <dbReference type="ARBA" id="ARBA00022801"/>
    </source>
</evidence>
<keyword evidence="16" id="KW-1185">Reference proteome</keyword>
<organism evidence="15 16">
    <name type="scientific">Pyrus ussuriensis x Pyrus communis</name>
    <dbReference type="NCBI Taxonomy" id="2448454"/>
    <lineage>
        <taxon>Eukaryota</taxon>
        <taxon>Viridiplantae</taxon>
        <taxon>Streptophyta</taxon>
        <taxon>Embryophyta</taxon>
        <taxon>Tracheophyta</taxon>
        <taxon>Spermatophyta</taxon>
        <taxon>Magnoliopsida</taxon>
        <taxon>eudicotyledons</taxon>
        <taxon>Gunneridae</taxon>
        <taxon>Pentapetalae</taxon>
        <taxon>rosids</taxon>
        <taxon>fabids</taxon>
        <taxon>Rosales</taxon>
        <taxon>Rosaceae</taxon>
        <taxon>Amygdaloideae</taxon>
        <taxon>Maleae</taxon>
        <taxon>Pyrus</taxon>
    </lineage>
</organism>
<reference evidence="16" key="2">
    <citation type="submission" date="2019-10" db="EMBL/GenBank/DDBJ databases">
        <title>A de novo genome assembly of a pear dwarfing rootstock.</title>
        <authorList>
            <person name="Wang F."/>
            <person name="Wang J."/>
            <person name="Li S."/>
            <person name="Zhang Y."/>
            <person name="Fang M."/>
            <person name="Ma L."/>
            <person name="Zhao Y."/>
            <person name="Jiang S."/>
        </authorList>
    </citation>
    <scope>NUCLEOTIDE SEQUENCE [LARGE SCALE GENOMIC DNA]</scope>
</reference>
<sequence>MSCSVAVANSPMFSPPSSLFCNKSSMISPAPETLTLPPPPPSALSPSGLASCSSPSSAFWIRIPNPPSGLSCSGPGSPVTQLKRKRPAKLCIPVSSGFGTGPPTLSTAGRREMMEEDREGYYYVCCKRGRREALEDRYSASLNLEGDSKQAIFGIFDGHGGAKAAEFAAENLSKNILDEVARRGDDEIGEAIKHGYLNTDSDFLKEDFRGGSCSLTALIRNGNLVVSNAGDCRAVLSSGGAAEVLTSDHRPSREDEKARIENLGGYVDLCRGVWRIQGSLAVSRGIGDRHLKQYVIPEPETKVLRIKPEHEFIIMASDGLWDKVSNQEAVDVVRPSCLGTGGQTLVACKNLIELSTSRGSCDDISVMLRQAEELYMEDNSKPFNDHGCWEICKGWVLFENPPQEKVAHTLVFGNASSNAVGDEHESSPIQETRVQNPSSEESNRMHEERAKQIQEEMDDRNMQRNTLDNTPMTRVKVADPSNSGEANSKYMVDIFGQNHPSIASEVFECMNCGWSIVAGGLLLIWRNGRKACLKVTRSSTAAQTRNSRGNPTSTYSIYSSSNSTSWLSNGASNVAGESNGALEEP</sequence>
<comment type="catalytic activity">
    <reaction evidence="10">
        <text>O-phospho-L-seryl-[protein] + H2O = L-seryl-[protein] + phosphate</text>
        <dbReference type="Rhea" id="RHEA:20629"/>
        <dbReference type="Rhea" id="RHEA-COMP:9863"/>
        <dbReference type="Rhea" id="RHEA-COMP:11604"/>
        <dbReference type="ChEBI" id="CHEBI:15377"/>
        <dbReference type="ChEBI" id="CHEBI:29999"/>
        <dbReference type="ChEBI" id="CHEBI:43474"/>
        <dbReference type="ChEBI" id="CHEBI:83421"/>
        <dbReference type="EC" id="3.1.3.16"/>
    </reaction>
</comment>
<dbReference type="SMART" id="SM00331">
    <property type="entry name" value="PP2C_SIG"/>
    <property type="match status" value="1"/>
</dbReference>
<accession>A0A5N5G8Y8</accession>
<dbReference type="PANTHER" id="PTHR47992">
    <property type="entry name" value="PROTEIN PHOSPHATASE"/>
    <property type="match status" value="1"/>
</dbReference>
<feature type="compositionally biased region" description="Low complexity" evidence="13">
    <location>
        <begin position="550"/>
        <end position="572"/>
    </location>
</feature>
<evidence type="ECO:0000256" key="3">
    <source>
        <dbReference type="ARBA" id="ARBA00006702"/>
    </source>
</evidence>
<reference evidence="15 16" key="3">
    <citation type="submission" date="2019-11" db="EMBL/GenBank/DDBJ databases">
        <title>A de novo genome assembly of a pear dwarfing rootstock.</title>
        <authorList>
            <person name="Wang F."/>
            <person name="Wang J."/>
            <person name="Li S."/>
            <person name="Zhang Y."/>
            <person name="Fang M."/>
            <person name="Ma L."/>
            <person name="Zhao Y."/>
            <person name="Jiang S."/>
        </authorList>
    </citation>
    <scope>NUCLEOTIDE SEQUENCE [LARGE SCALE GENOMIC DNA]</scope>
    <source>
        <strain evidence="15">S2</strain>
        <tissue evidence="15">Leaf</tissue>
    </source>
</reference>
<proteinExistence type="inferred from homology"/>
<gene>
    <name evidence="15" type="ORF">D8674_006811</name>
</gene>
<comment type="similarity">
    <text evidence="3 12">Belongs to the PP2C family.</text>
</comment>
<dbReference type="EC" id="3.1.3.16" evidence="4"/>
<feature type="region of interest" description="Disordered" evidence="13">
    <location>
        <begin position="539"/>
        <end position="585"/>
    </location>
</feature>
<keyword evidence="5" id="KW-0479">Metal-binding</keyword>
<keyword evidence="8 12" id="KW-0904">Protein phosphatase</keyword>
<dbReference type="FunFam" id="3.60.40.10:FF:000044">
    <property type="entry name" value="probable protein phosphatase 2C 25"/>
    <property type="match status" value="1"/>
</dbReference>
<feature type="compositionally biased region" description="Polar residues" evidence="13">
    <location>
        <begin position="539"/>
        <end position="549"/>
    </location>
</feature>
<evidence type="ECO:0000256" key="10">
    <source>
        <dbReference type="ARBA" id="ARBA00047761"/>
    </source>
</evidence>
<dbReference type="OrthoDB" id="10264738at2759"/>
<evidence type="ECO:0000256" key="7">
    <source>
        <dbReference type="ARBA" id="ARBA00022842"/>
    </source>
</evidence>
<feature type="compositionally biased region" description="Polar residues" evidence="13">
    <location>
        <begin position="427"/>
        <end position="440"/>
    </location>
</feature>
<dbReference type="GO" id="GO:0004722">
    <property type="term" value="F:protein serine/threonine phosphatase activity"/>
    <property type="evidence" value="ECO:0007669"/>
    <property type="project" value="UniProtKB-EC"/>
</dbReference>
<evidence type="ECO:0000259" key="14">
    <source>
        <dbReference type="PROSITE" id="PS51746"/>
    </source>
</evidence>
<dbReference type="EMBL" id="SMOL01000559">
    <property type="protein sequence ID" value="KAB2607094.1"/>
    <property type="molecule type" value="Genomic_DNA"/>
</dbReference>
<comment type="caution">
    <text evidence="15">The sequence shown here is derived from an EMBL/GenBank/DDBJ whole genome shotgun (WGS) entry which is preliminary data.</text>
</comment>
<dbReference type="GO" id="GO:0009738">
    <property type="term" value="P:abscisic acid-activated signaling pathway"/>
    <property type="evidence" value="ECO:0007669"/>
    <property type="project" value="UniProtKB-ARBA"/>
</dbReference>
<evidence type="ECO:0000313" key="16">
    <source>
        <dbReference type="Proteomes" id="UP000327157"/>
    </source>
</evidence>
<evidence type="ECO:0000256" key="5">
    <source>
        <dbReference type="ARBA" id="ARBA00022723"/>
    </source>
</evidence>
<evidence type="ECO:0000256" key="1">
    <source>
        <dbReference type="ARBA" id="ARBA00001936"/>
    </source>
</evidence>
<evidence type="ECO:0000256" key="8">
    <source>
        <dbReference type="ARBA" id="ARBA00022912"/>
    </source>
</evidence>
<dbReference type="Proteomes" id="UP000327157">
    <property type="component" value="Chromosome 11"/>
</dbReference>
<dbReference type="SUPFAM" id="SSF81606">
    <property type="entry name" value="PP2C-like"/>
    <property type="match status" value="1"/>
</dbReference>
<dbReference type="PROSITE" id="PS01032">
    <property type="entry name" value="PPM_1"/>
    <property type="match status" value="1"/>
</dbReference>
<evidence type="ECO:0000256" key="2">
    <source>
        <dbReference type="ARBA" id="ARBA00001946"/>
    </source>
</evidence>
<dbReference type="Gene3D" id="3.60.40.10">
    <property type="entry name" value="PPM-type phosphatase domain"/>
    <property type="match status" value="1"/>
</dbReference>
<protein>
    <recommendedName>
        <fullName evidence="4">protein-serine/threonine phosphatase</fullName>
        <ecNumber evidence="4">3.1.3.16</ecNumber>
    </recommendedName>
</protein>
<dbReference type="AlphaFoldDB" id="A0A5N5G8Y8"/>
<feature type="region of interest" description="Disordered" evidence="13">
    <location>
        <begin position="417"/>
        <end position="445"/>
    </location>
</feature>
<evidence type="ECO:0000256" key="9">
    <source>
        <dbReference type="ARBA" id="ARBA00023211"/>
    </source>
</evidence>
<feature type="domain" description="PPM-type phosphatase" evidence="14">
    <location>
        <begin position="121"/>
        <end position="371"/>
    </location>
</feature>
<dbReference type="InterPro" id="IPR000222">
    <property type="entry name" value="PP2C_BS"/>
</dbReference>
<dbReference type="GO" id="GO:0046872">
    <property type="term" value="F:metal ion binding"/>
    <property type="evidence" value="ECO:0007669"/>
    <property type="project" value="UniProtKB-KW"/>
</dbReference>
<dbReference type="Pfam" id="PF00481">
    <property type="entry name" value="PP2C"/>
    <property type="match status" value="1"/>
</dbReference>
<dbReference type="CDD" id="cd00143">
    <property type="entry name" value="PP2Cc"/>
    <property type="match status" value="1"/>
</dbReference>
<dbReference type="InterPro" id="IPR015655">
    <property type="entry name" value="PP2C"/>
</dbReference>
<name>A0A5N5G8Y8_9ROSA</name>
<dbReference type="InterPro" id="IPR001932">
    <property type="entry name" value="PPM-type_phosphatase-like_dom"/>
</dbReference>
<reference evidence="15 16" key="1">
    <citation type="submission" date="2019-09" db="EMBL/GenBank/DDBJ databases">
        <authorList>
            <person name="Ou C."/>
        </authorList>
    </citation>
    <scope>NUCLEOTIDE SEQUENCE [LARGE SCALE GENOMIC DNA]</scope>
    <source>
        <strain evidence="15">S2</strain>
        <tissue evidence="15">Leaf</tissue>
    </source>
</reference>
<keyword evidence="6 12" id="KW-0378">Hydrolase</keyword>
<dbReference type="InterPro" id="IPR036457">
    <property type="entry name" value="PPM-type-like_dom_sf"/>
</dbReference>
<comment type="cofactor">
    <cofactor evidence="1">
        <name>Mn(2+)</name>
        <dbReference type="ChEBI" id="CHEBI:29035"/>
    </cofactor>
</comment>
<evidence type="ECO:0000256" key="11">
    <source>
        <dbReference type="ARBA" id="ARBA00048336"/>
    </source>
</evidence>
<keyword evidence="7" id="KW-0460">Magnesium</keyword>
<dbReference type="SMART" id="SM00332">
    <property type="entry name" value="PP2Cc"/>
    <property type="match status" value="1"/>
</dbReference>
<evidence type="ECO:0000313" key="15">
    <source>
        <dbReference type="EMBL" id="KAB2607094.1"/>
    </source>
</evidence>
<comment type="catalytic activity">
    <reaction evidence="11">
        <text>O-phospho-L-threonyl-[protein] + H2O = L-threonyl-[protein] + phosphate</text>
        <dbReference type="Rhea" id="RHEA:47004"/>
        <dbReference type="Rhea" id="RHEA-COMP:11060"/>
        <dbReference type="Rhea" id="RHEA-COMP:11605"/>
        <dbReference type="ChEBI" id="CHEBI:15377"/>
        <dbReference type="ChEBI" id="CHEBI:30013"/>
        <dbReference type="ChEBI" id="CHEBI:43474"/>
        <dbReference type="ChEBI" id="CHEBI:61977"/>
        <dbReference type="EC" id="3.1.3.16"/>
    </reaction>
</comment>
<comment type="cofactor">
    <cofactor evidence="2">
        <name>Mg(2+)</name>
        <dbReference type="ChEBI" id="CHEBI:18420"/>
    </cofactor>
</comment>
<evidence type="ECO:0000256" key="12">
    <source>
        <dbReference type="RuleBase" id="RU003465"/>
    </source>
</evidence>
<evidence type="ECO:0000256" key="13">
    <source>
        <dbReference type="SAM" id="MobiDB-lite"/>
    </source>
</evidence>